<accession>A0AAW0STQ1</accession>
<feature type="compositionally biased region" description="Basic and acidic residues" evidence="1">
    <location>
        <begin position="17"/>
        <end position="26"/>
    </location>
</feature>
<evidence type="ECO:0000256" key="1">
    <source>
        <dbReference type="SAM" id="MobiDB-lite"/>
    </source>
</evidence>
<proteinExistence type="predicted"/>
<protein>
    <submittedName>
        <fullName evidence="2">Uncharacterized protein</fullName>
    </submittedName>
</protein>
<keyword evidence="3" id="KW-1185">Reference proteome</keyword>
<evidence type="ECO:0000313" key="2">
    <source>
        <dbReference type="EMBL" id="KAK8378105.1"/>
    </source>
</evidence>
<reference evidence="2 3" key="1">
    <citation type="submission" date="2023-03" db="EMBL/GenBank/DDBJ databases">
        <title>High-quality genome of Scylla paramamosain provides insights in environmental adaptation.</title>
        <authorList>
            <person name="Zhang L."/>
        </authorList>
    </citation>
    <scope>NUCLEOTIDE SEQUENCE [LARGE SCALE GENOMIC DNA]</scope>
    <source>
        <strain evidence="2">LZ_2023a</strain>
        <tissue evidence="2">Muscle</tissue>
    </source>
</reference>
<gene>
    <name evidence="2" type="ORF">O3P69_018816</name>
</gene>
<dbReference type="AlphaFoldDB" id="A0AAW0STQ1"/>
<dbReference type="Proteomes" id="UP001487740">
    <property type="component" value="Unassembled WGS sequence"/>
</dbReference>
<name>A0AAW0STQ1_SCYPA</name>
<sequence length="113" mass="13295">MRRRRSRRRRWRRKKRKEEAQGKSESRFWCVKRRNEEEEEAQGKNSVAVGLNEKFSILFPPIPCPPHRLQMANSPLPPAHLSPSHLRDPQQQPPLCPMKAGETVAGREQQQHQ</sequence>
<organism evidence="2 3">
    <name type="scientific">Scylla paramamosain</name>
    <name type="common">Mud crab</name>
    <dbReference type="NCBI Taxonomy" id="85552"/>
    <lineage>
        <taxon>Eukaryota</taxon>
        <taxon>Metazoa</taxon>
        <taxon>Ecdysozoa</taxon>
        <taxon>Arthropoda</taxon>
        <taxon>Crustacea</taxon>
        <taxon>Multicrustacea</taxon>
        <taxon>Malacostraca</taxon>
        <taxon>Eumalacostraca</taxon>
        <taxon>Eucarida</taxon>
        <taxon>Decapoda</taxon>
        <taxon>Pleocyemata</taxon>
        <taxon>Brachyura</taxon>
        <taxon>Eubrachyura</taxon>
        <taxon>Portunoidea</taxon>
        <taxon>Portunidae</taxon>
        <taxon>Portuninae</taxon>
        <taxon>Scylla</taxon>
    </lineage>
</organism>
<feature type="region of interest" description="Disordered" evidence="1">
    <location>
        <begin position="69"/>
        <end position="113"/>
    </location>
</feature>
<comment type="caution">
    <text evidence="2">The sequence shown here is derived from an EMBL/GenBank/DDBJ whole genome shotgun (WGS) entry which is preliminary data.</text>
</comment>
<dbReference type="EMBL" id="JARAKH010000046">
    <property type="protein sequence ID" value="KAK8378105.1"/>
    <property type="molecule type" value="Genomic_DNA"/>
</dbReference>
<feature type="compositionally biased region" description="Basic residues" evidence="1">
    <location>
        <begin position="1"/>
        <end position="16"/>
    </location>
</feature>
<evidence type="ECO:0000313" key="3">
    <source>
        <dbReference type="Proteomes" id="UP001487740"/>
    </source>
</evidence>
<feature type="region of interest" description="Disordered" evidence="1">
    <location>
        <begin position="1"/>
        <end position="26"/>
    </location>
</feature>